<evidence type="ECO:0000256" key="6">
    <source>
        <dbReference type="ARBA" id="ARBA00023002"/>
    </source>
</evidence>
<organism evidence="11 12">
    <name type="scientific">Actinomycetospora straminea</name>
    <dbReference type="NCBI Taxonomy" id="663607"/>
    <lineage>
        <taxon>Bacteria</taxon>
        <taxon>Bacillati</taxon>
        <taxon>Actinomycetota</taxon>
        <taxon>Actinomycetes</taxon>
        <taxon>Pseudonocardiales</taxon>
        <taxon>Pseudonocardiaceae</taxon>
        <taxon>Actinomycetospora</taxon>
    </lineage>
</organism>
<comment type="similarity">
    <text evidence="2 9">Belongs to the zinc-containing alcohol dehydrogenase family.</text>
</comment>
<sequence length="334" mass="34274">MRAVHLTRRGPDGGTLTTVDADVPAPREDEVLVRVEACGLCGHDQADRYGLTRGAPPDPLVLGHEIAGTVEALGPAARGLAVGQRVASKQFATCGRCRWCRSGEELRCPDRAFVYGGLADDVLVRSSALLPVPDEVSSPVAAVVACAVGTALQACRAVGVRAGESVLVTGAGGGLGLHGVQVAAALGARVTGLTGSPEKAETVLAAGADRVLHTADVVGRRSSPGPAVDVVLDTVGAPETFTALLRGLVHGGRLVLVGQQTGRPVSFHPFHLLSRELVVTGSESTSAATFAEALRWVASGTVVPVVRPYPMDMVAEAFADMDRRAVAGRAVVVP</sequence>
<dbReference type="PROSITE" id="PS00059">
    <property type="entry name" value="ADH_ZINC"/>
    <property type="match status" value="1"/>
</dbReference>
<gene>
    <name evidence="11" type="ORF">GCM10023203_32050</name>
</gene>
<dbReference type="PANTHER" id="PTHR42940:SF8">
    <property type="entry name" value="VACUOLAR PROTEIN SORTING-ASSOCIATED PROTEIN 11"/>
    <property type="match status" value="1"/>
</dbReference>
<dbReference type="Gene3D" id="3.90.180.10">
    <property type="entry name" value="Medium-chain alcohol dehydrogenases, catalytic domain"/>
    <property type="match status" value="1"/>
</dbReference>
<feature type="domain" description="Enoyl reductase (ER)" evidence="10">
    <location>
        <begin position="13"/>
        <end position="332"/>
    </location>
</feature>
<dbReference type="SMART" id="SM00829">
    <property type="entry name" value="PKS_ER"/>
    <property type="match status" value="1"/>
</dbReference>
<dbReference type="PANTHER" id="PTHR42940">
    <property type="entry name" value="ALCOHOL DEHYDROGENASE 1-RELATED"/>
    <property type="match status" value="1"/>
</dbReference>
<evidence type="ECO:0000313" key="12">
    <source>
        <dbReference type="Proteomes" id="UP001500457"/>
    </source>
</evidence>
<evidence type="ECO:0000313" key="11">
    <source>
        <dbReference type="EMBL" id="GAA4879051.1"/>
    </source>
</evidence>
<dbReference type="InterPro" id="IPR011032">
    <property type="entry name" value="GroES-like_sf"/>
</dbReference>
<evidence type="ECO:0000256" key="7">
    <source>
        <dbReference type="ARBA" id="ARBA00049164"/>
    </source>
</evidence>
<comment type="catalytic activity">
    <reaction evidence="7">
        <text>a secondary alcohol + NAD(+) = a ketone + NADH + H(+)</text>
        <dbReference type="Rhea" id="RHEA:10740"/>
        <dbReference type="ChEBI" id="CHEBI:15378"/>
        <dbReference type="ChEBI" id="CHEBI:17087"/>
        <dbReference type="ChEBI" id="CHEBI:35681"/>
        <dbReference type="ChEBI" id="CHEBI:57540"/>
        <dbReference type="ChEBI" id="CHEBI:57945"/>
        <dbReference type="EC" id="1.1.1.1"/>
    </reaction>
</comment>
<keyword evidence="6" id="KW-0560">Oxidoreductase</keyword>
<dbReference type="InterPro" id="IPR020843">
    <property type="entry name" value="ER"/>
</dbReference>
<accession>A0ABP9EJW9</accession>
<dbReference type="SUPFAM" id="SSF50129">
    <property type="entry name" value="GroES-like"/>
    <property type="match status" value="1"/>
</dbReference>
<dbReference type="Pfam" id="PF00107">
    <property type="entry name" value="ADH_zinc_N"/>
    <property type="match status" value="1"/>
</dbReference>
<dbReference type="Pfam" id="PF08240">
    <property type="entry name" value="ADH_N"/>
    <property type="match status" value="1"/>
</dbReference>
<comment type="catalytic activity">
    <reaction evidence="8">
        <text>a primary alcohol + NAD(+) = an aldehyde + NADH + H(+)</text>
        <dbReference type="Rhea" id="RHEA:10736"/>
        <dbReference type="ChEBI" id="CHEBI:15378"/>
        <dbReference type="ChEBI" id="CHEBI:15734"/>
        <dbReference type="ChEBI" id="CHEBI:17478"/>
        <dbReference type="ChEBI" id="CHEBI:57540"/>
        <dbReference type="ChEBI" id="CHEBI:57945"/>
        <dbReference type="EC" id="1.1.1.1"/>
    </reaction>
</comment>
<evidence type="ECO:0000259" key="10">
    <source>
        <dbReference type="SMART" id="SM00829"/>
    </source>
</evidence>
<dbReference type="InterPro" id="IPR002328">
    <property type="entry name" value="ADH_Zn_CS"/>
</dbReference>
<name>A0ABP9EJW9_9PSEU</name>
<dbReference type="EMBL" id="BAABHQ010000008">
    <property type="protein sequence ID" value="GAA4879051.1"/>
    <property type="molecule type" value="Genomic_DNA"/>
</dbReference>
<keyword evidence="5 9" id="KW-0862">Zinc</keyword>
<dbReference type="RefSeq" id="WP_274232358.1">
    <property type="nucleotide sequence ID" value="NZ_BAABHQ010000008.1"/>
</dbReference>
<evidence type="ECO:0000256" key="1">
    <source>
        <dbReference type="ARBA" id="ARBA00001947"/>
    </source>
</evidence>
<dbReference type="Proteomes" id="UP001500457">
    <property type="component" value="Unassembled WGS sequence"/>
</dbReference>
<evidence type="ECO:0000256" key="8">
    <source>
        <dbReference type="ARBA" id="ARBA00049243"/>
    </source>
</evidence>
<evidence type="ECO:0000256" key="4">
    <source>
        <dbReference type="ARBA" id="ARBA00022723"/>
    </source>
</evidence>
<reference evidence="12" key="1">
    <citation type="journal article" date="2019" name="Int. J. Syst. Evol. Microbiol.">
        <title>The Global Catalogue of Microorganisms (GCM) 10K type strain sequencing project: providing services to taxonomists for standard genome sequencing and annotation.</title>
        <authorList>
            <consortium name="The Broad Institute Genomics Platform"/>
            <consortium name="The Broad Institute Genome Sequencing Center for Infectious Disease"/>
            <person name="Wu L."/>
            <person name="Ma J."/>
        </authorList>
    </citation>
    <scope>NUCLEOTIDE SEQUENCE [LARGE SCALE GENOMIC DNA]</scope>
    <source>
        <strain evidence="12">JCM 17983</strain>
    </source>
</reference>
<keyword evidence="4 9" id="KW-0479">Metal-binding</keyword>
<evidence type="ECO:0000256" key="2">
    <source>
        <dbReference type="ARBA" id="ARBA00008072"/>
    </source>
</evidence>
<comment type="cofactor">
    <cofactor evidence="1 9">
        <name>Zn(2+)</name>
        <dbReference type="ChEBI" id="CHEBI:29105"/>
    </cofactor>
</comment>
<dbReference type="InterPro" id="IPR013149">
    <property type="entry name" value="ADH-like_C"/>
</dbReference>
<evidence type="ECO:0000256" key="9">
    <source>
        <dbReference type="RuleBase" id="RU361277"/>
    </source>
</evidence>
<evidence type="ECO:0000256" key="5">
    <source>
        <dbReference type="ARBA" id="ARBA00022833"/>
    </source>
</evidence>
<dbReference type="EC" id="1.1.1.1" evidence="3"/>
<keyword evidence="12" id="KW-1185">Reference proteome</keyword>
<dbReference type="SUPFAM" id="SSF51735">
    <property type="entry name" value="NAD(P)-binding Rossmann-fold domains"/>
    <property type="match status" value="1"/>
</dbReference>
<proteinExistence type="inferred from homology"/>
<protein>
    <recommendedName>
        <fullName evidence="3">alcohol dehydrogenase</fullName>
        <ecNumber evidence="3">1.1.1.1</ecNumber>
    </recommendedName>
</protein>
<comment type="caution">
    <text evidence="11">The sequence shown here is derived from an EMBL/GenBank/DDBJ whole genome shotgun (WGS) entry which is preliminary data.</text>
</comment>
<dbReference type="InterPro" id="IPR036291">
    <property type="entry name" value="NAD(P)-bd_dom_sf"/>
</dbReference>
<evidence type="ECO:0000256" key="3">
    <source>
        <dbReference type="ARBA" id="ARBA00013190"/>
    </source>
</evidence>
<dbReference type="InterPro" id="IPR013154">
    <property type="entry name" value="ADH-like_N"/>
</dbReference>